<dbReference type="Pfam" id="PF03466">
    <property type="entry name" value="LysR_substrate"/>
    <property type="match status" value="1"/>
</dbReference>
<reference evidence="6 7" key="1">
    <citation type="submission" date="2018-09" db="EMBL/GenBank/DDBJ databases">
        <authorList>
            <person name="Grouzdev D.S."/>
            <person name="Krutkina M.S."/>
        </authorList>
    </citation>
    <scope>NUCLEOTIDE SEQUENCE [LARGE SCALE GENOMIC DNA]</scope>
    <source>
        <strain evidence="6 7">RmlP001</strain>
    </source>
</reference>
<dbReference type="Gene3D" id="1.10.10.10">
    <property type="entry name" value="Winged helix-like DNA-binding domain superfamily/Winged helix DNA-binding domain"/>
    <property type="match status" value="1"/>
</dbReference>
<evidence type="ECO:0000259" key="5">
    <source>
        <dbReference type="PROSITE" id="PS50931"/>
    </source>
</evidence>
<evidence type="ECO:0000313" key="7">
    <source>
        <dbReference type="Proteomes" id="UP000289411"/>
    </source>
</evidence>
<dbReference type="PROSITE" id="PS50931">
    <property type="entry name" value="HTH_LYSR"/>
    <property type="match status" value="1"/>
</dbReference>
<proteinExistence type="inferred from homology"/>
<keyword evidence="2" id="KW-0805">Transcription regulation</keyword>
<dbReference type="InterPro" id="IPR050950">
    <property type="entry name" value="HTH-type_LysR_regulators"/>
</dbReference>
<evidence type="ECO:0000256" key="2">
    <source>
        <dbReference type="ARBA" id="ARBA00023015"/>
    </source>
</evidence>
<evidence type="ECO:0000256" key="1">
    <source>
        <dbReference type="ARBA" id="ARBA00009437"/>
    </source>
</evidence>
<dbReference type="InterPro" id="IPR000847">
    <property type="entry name" value="LysR_HTH_N"/>
</dbReference>
<gene>
    <name evidence="6" type="ORF">D3272_10465</name>
</gene>
<keyword evidence="4" id="KW-0804">Transcription</keyword>
<accession>A0A4Q2RG56</accession>
<dbReference type="InterPro" id="IPR036388">
    <property type="entry name" value="WH-like_DNA-bd_sf"/>
</dbReference>
<comment type="similarity">
    <text evidence="1">Belongs to the LysR transcriptional regulatory family.</text>
</comment>
<dbReference type="InterPro" id="IPR005119">
    <property type="entry name" value="LysR_subst-bd"/>
</dbReference>
<dbReference type="SUPFAM" id="SSF46785">
    <property type="entry name" value="Winged helix' DNA-binding domain"/>
    <property type="match status" value="1"/>
</dbReference>
<comment type="caution">
    <text evidence="6">The sequence shown here is derived from an EMBL/GenBank/DDBJ whole genome shotgun (WGS) entry which is preliminary data.</text>
</comment>
<dbReference type="Pfam" id="PF00126">
    <property type="entry name" value="HTH_1"/>
    <property type="match status" value="1"/>
</dbReference>
<evidence type="ECO:0000256" key="3">
    <source>
        <dbReference type="ARBA" id="ARBA00023125"/>
    </source>
</evidence>
<sequence>MPMHFHWIALRYFRETVQARSIRKAAEQINIAPSAVNRQIIKLEEQLTTPLFERSSKGLKLTASGELFYRWVLKSQADLDQTIAEIGDLRGARRGHVVVACEEGIGKDFLPGVIQSFRQTHRHVDFSVCVRDMQDVVTAVAEGEADLGIAFSPAGEARIKRRSEAAVSIGAVMHPAHPLATRGEIKLSDLIGETLIVPDGGFSTRQLFNAQLGGDAELLFARRLETNSFETMTAMIKAGIGIGVRSRIGIAGEIRRRDVVFVPFEARAFPRETVVLIVKAARILPVAGARFAEAVDAALRQVADEHREPGQGEPLELVGGAVRDSV</sequence>
<dbReference type="GO" id="GO:0003677">
    <property type="term" value="F:DNA binding"/>
    <property type="evidence" value="ECO:0007669"/>
    <property type="project" value="UniProtKB-KW"/>
</dbReference>
<dbReference type="SUPFAM" id="SSF53850">
    <property type="entry name" value="Periplasmic binding protein-like II"/>
    <property type="match status" value="1"/>
</dbReference>
<dbReference type="Gene3D" id="3.40.190.290">
    <property type="match status" value="1"/>
</dbReference>
<dbReference type="EMBL" id="QYBC01000007">
    <property type="protein sequence ID" value="RYB05355.1"/>
    <property type="molecule type" value="Genomic_DNA"/>
</dbReference>
<dbReference type="PANTHER" id="PTHR30419">
    <property type="entry name" value="HTH-TYPE TRANSCRIPTIONAL REGULATOR YBHD"/>
    <property type="match status" value="1"/>
</dbReference>
<name>A0A4Q2RG56_9HYPH</name>
<dbReference type="Proteomes" id="UP000289411">
    <property type="component" value="Unassembled WGS sequence"/>
</dbReference>
<keyword evidence="3" id="KW-0238">DNA-binding</keyword>
<evidence type="ECO:0000256" key="4">
    <source>
        <dbReference type="ARBA" id="ARBA00023163"/>
    </source>
</evidence>
<protein>
    <submittedName>
        <fullName evidence="6">LysR family transcriptional regulator</fullName>
    </submittedName>
</protein>
<dbReference type="GO" id="GO:0003700">
    <property type="term" value="F:DNA-binding transcription factor activity"/>
    <property type="evidence" value="ECO:0007669"/>
    <property type="project" value="InterPro"/>
</dbReference>
<reference evidence="6 7" key="2">
    <citation type="submission" date="2019-02" db="EMBL/GenBank/DDBJ databases">
        <title>'Lichenibacterium ramalinii' gen. nov. sp. nov., 'Lichenibacterium minor' gen. nov. sp. nov.</title>
        <authorList>
            <person name="Pankratov T."/>
        </authorList>
    </citation>
    <scope>NUCLEOTIDE SEQUENCE [LARGE SCALE GENOMIC DNA]</scope>
    <source>
        <strain evidence="6 7">RmlP001</strain>
    </source>
</reference>
<keyword evidence="7" id="KW-1185">Reference proteome</keyword>
<organism evidence="6 7">
    <name type="scientific">Lichenibacterium ramalinae</name>
    <dbReference type="NCBI Taxonomy" id="2316527"/>
    <lineage>
        <taxon>Bacteria</taxon>
        <taxon>Pseudomonadati</taxon>
        <taxon>Pseudomonadota</taxon>
        <taxon>Alphaproteobacteria</taxon>
        <taxon>Hyphomicrobiales</taxon>
        <taxon>Lichenihabitantaceae</taxon>
        <taxon>Lichenibacterium</taxon>
    </lineage>
</organism>
<dbReference type="AlphaFoldDB" id="A0A4Q2RG56"/>
<dbReference type="InterPro" id="IPR036390">
    <property type="entry name" value="WH_DNA-bd_sf"/>
</dbReference>
<dbReference type="GO" id="GO:0005829">
    <property type="term" value="C:cytosol"/>
    <property type="evidence" value="ECO:0007669"/>
    <property type="project" value="TreeGrafter"/>
</dbReference>
<feature type="domain" description="HTH lysR-type" evidence="5">
    <location>
        <begin position="10"/>
        <end position="62"/>
    </location>
</feature>
<evidence type="ECO:0000313" key="6">
    <source>
        <dbReference type="EMBL" id="RYB05355.1"/>
    </source>
</evidence>